<dbReference type="VEuPathDB" id="FungiDB:SeMB42_g02240"/>
<proteinExistence type="predicted"/>
<feature type="compositionally biased region" description="Basic and acidic residues" evidence="1">
    <location>
        <begin position="13"/>
        <end position="27"/>
    </location>
</feature>
<accession>A0A507D5U8</accession>
<name>A0A507D5U8_9FUNG</name>
<gene>
    <name evidence="2" type="ORF">SeLEV6574_g03027</name>
</gene>
<reference evidence="2 3" key="1">
    <citation type="journal article" date="2019" name="Sci. Rep.">
        <title>Comparative genomics of chytrid fungi reveal insights into the obligate biotrophic and pathogenic lifestyle of Synchytrium endobioticum.</title>
        <authorList>
            <person name="van de Vossenberg B.T.L.H."/>
            <person name="Warris S."/>
            <person name="Nguyen H.D.T."/>
            <person name="van Gent-Pelzer M.P.E."/>
            <person name="Joly D.L."/>
            <person name="van de Geest H.C."/>
            <person name="Bonants P.J.M."/>
            <person name="Smith D.S."/>
            <person name="Levesque C.A."/>
            <person name="van der Lee T.A.J."/>
        </authorList>
    </citation>
    <scope>NUCLEOTIDE SEQUENCE [LARGE SCALE GENOMIC DNA]</scope>
    <source>
        <strain evidence="2 3">LEV6574</strain>
    </source>
</reference>
<sequence>MGTILGRLNGDTEDARTRSEHIDITSEKRKRKNIFASPSEPGVVNATASTSTVEQSLLVRSLPIKEPCQNPKETIGIPSNGASSRDLLQAQRQAQGK</sequence>
<evidence type="ECO:0000313" key="2">
    <source>
        <dbReference type="EMBL" id="TPX46806.1"/>
    </source>
</evidence>
<protein>
    <submittedName>
        <fullName evidence="2">Uncharacterized protein</fullName>
    </submittedName>
</protein>
<feature type="region of interest" description="Disordered" evidence="1">
    <location>
        <begin position="1"/>
        <end position="28"/>
    </location>
</feature>
<comment type="caution">
    <text evidence="2">The sequence shown here is derived from an EMBL/GenBank/DDBJ whole genome shotgun (WGS) entry which is preliminary data.</text>
</comment>
<organism evidence="2 3">
    <name type="scientific">Synchytrium endobioticum</name>
    <dbReference type="NCBI Taxonomy" id="286115"/>
    <lineage>
        <taxon>Eukaryota</taxon>
        <taxon>Fungi</taxon>
        <taxon>Fungi incertae sedis</taxon>
        <taxon>Chytridiomycota</taxon>
        <taxon>Chytridiomycota incertae sedis</taxon>
        <taxon>Chytridiomycetes</taxon>
        <taxon>Synchytriales</taxon>
        <taxon>Synchytriaceae</taxon>
        <taxon>Synchytrium</taxon>
    </lineage>
</organism>
<evidence type="ECO:0000313" key="3">
    <source>
        <dbReference type="Proteomes" id="UP000320475"/>
    </source>
</evidence>
<dbReference type="AlphaFoldDB" id="A0A507D5U8"/>
<evidence type="ECO:0000256" key="1">
    <source>
        <dbReference type="SAM" id="MobiDB-lite"/>
    </source>
</evidence>
<dbReference type="EMBL" id="QEAM01000094">
    <property type="protein sequence ID" value="TPX46806.1"/>
    <property type="molecule type" value="Genomic_DNA"/>
</dbReference>
<feature type="region of interest" description="Disordered" evidence="1">
    <location>
        <begin position="69"/>
        <end position="97"/>
    </location>
</feature>
<dbReference type="Proteomes" id="UP000320475">
    <property type="component" value="Unassembled WGS sequence"/>
</dbReference>